<sequence length="330" mass="37314">MEKTGLRLLVIGVVSLGLELANGENNCTYLEVPVRGYAPQRDRFCKPWLTLPAKLFERRWCLCKTGYLRNAWGQCIEEKKCGSCWYRDNMDFNECSSACPVVCGQRVPTVCTDQCVVGCACPPGFVLEIFALLLVGIAIVGVESQGRKRHCKENEEFVQAYWPRHDVFCKPWLALPTELNKLHWCVCKEGYVRNAWGTCIKLSDCLSCYRQPYQDFDHCASECPIVCGQPVPKQCTSKCLIGCACAPGHVRHPWDKSVCVPAILCPPKCPQFSNFQTCSPVCEQTCDRPKPRDCRTKCHNGKCVCWPKFVKALWKGEEYCVPPFQCPAEE</sequence>
<proteinExistence type="predicted"/>
<dbReference type="Proteomes" id="UP000821865">
    <property type="component" value="Chromosome 9"/>
</dbReference>
<keyword evidence="2" id="KW-1185">Reference proteome</keyword>
<protein>
    <submittedName>
        <fullName evidence="1">Uncharacterized protein</fullName>
    </submittedName>
</protein>
<comment type="caution">
    <text evidence="1">The sequence shown here is derived from an EMBL/GenBank/DDBJ whole genome shotgun (WGS) entry which is preliminary data.</text>
</comment>
<evidence type="ECO:0000313" key="2">
    <source>
        <dbReference type="Proteomes" id="UP000821865"/>
    </source>
</evidence>
<gene>
    <name evidence="1" type="ORF">HPB49_017504</name>
</gene>
<accession>A0ACB8C4M5</accession>
<evidence type="ECO:0000313" key="1">
    <source>
        <dbReference type="EMBL" id="KAH7933812.1"/>
    </source>
</evidence>
<reference evidence="1" key="1">
    <citation type="submission" date="2020-05" db="EMBL/GenBank/DDBJ databases">
        <title>Large-scale comparative analyses of tick genomes elucidate their genetic diversity and vector capacities.</title>
        <authorList>
            <person name="Jia N."/>
            <person name="Wang J."/>
            <person name="Shi W."/>
            <person name="Du L."/>
            <person name="Sun Y."/>
            <person name="Zhan W."/>
            <person name="Jiang J."/>
            <person name="Wang Q."/>
            <person name="Zhang B."/>
            <person name="Ji P."/>
            <person name="Sakyi L.B."/>
            <person name="Cui X."/>
            <person name="Yuan T."/>
            <person name="Jiang B."/>
            <person name="Yang W."/>
            <person name="Lam T.T.-Y."/>
            <person name="Chang Q."/>
            <person name="Ding S."/>
            <person name="Wang X."/>
            <person name="Zhu J."/>
            <person name="Ruan X."/>
            <person name="Zhao L."/>
            <person name="Wei J."/>
            <person name="Que T."/>
            <person name="Du C."/>
            <person name="Cheng J."/>
            <person name="Dai P."/>
            <person name="Han X."/>
            <person name="Huang E."/>
            <person name="Gao Y."/>
            <person name="Liu J."/>
            <person name="Shao H."/>
            <person name="Ye R."/>
            <person name="Li L."/>
            <person name="Wei W."/>
            <person name="Wang X."/>
            <person name="Wang C."/>
            <person name="Yang T."/>
            <person name="Huo Q."/>
            <person name="Li W."/>
            <person name="Guo W."/>
            <person name="Chen H."/>
            <person name="Zhou L."/>
            <person name="Ni X."/>
            <person name="Tian J."/>
            <person name="Zhou Y."/>
            <person name="Sheng Y."/>
            <person name="Liu T."/>
            <person name="Pan Y."/>
            <person name="Xia L."/>
            <person name="Li J."/>
            <person name="Zhao F."/>
            <person name="Cao W."/>
        </authorList>
    </citation>
    <scope>NUCLEOTIDE SEQUENCE</scope>
    <source>
        <strain evidence="1">Dsil-2018</strain>
    </source>
</reference>
<organism evidence="1 2">
    <name type="scientific">Dermacentor silvarum</name>
    <name type="common">Tick</name>
    <dbReference type="NCBI Taxonomy" id="543639"/>
    <lineage>
        <taxon>Eukaryota</taxon>
        <taxon>Metazoa</taxon>
        <taxon>Ecdysozoa</taxon>
        <taxon>Arthropoda</taxon>
        <taxon>Chelicerata</taxon>
        <taxon>Arachnida</taxon>
        <taxon>Acari</taxon>
        <taxon>Parasitiformes</taxon>
        <taxon>Ixodida</taxon>
        <taxon>Ixodoidea</taxon>
        <taxon>Ixodidae</taxon>
        <taxon>Rhipicephalinae</taxon>
        <taxon>Dermacentor</taxon>
    </lineage>
</organism>
<name>A0ACB8C4M5_DERSI</name>
<dbReference type="EMBL" id="CM023478">
    <property type="protein sequence ID" value="KAH7933812.1"/>
    <property type="molecule type" value="Genomic_DNA"/>
</dbReference>